<dbReference type="Proteomes" id="UP000325255">
    <property type="component" value="Unassembled WGS sequence"/>
</dbReference>
<dbReference type="PANTHER" id="PTHR42685:SF19">
    <property type="entry name" value="POSSIBLE OXIDOREDUCTASE"/>
    <property type="match status" value="1"/>
</dbReference>
<dbReference type="InterPro" id="IPR036188">
    <property type="entry name" value="FAD/NAD-bd_sf"/>
</dbReference>
<evidence type="ECO:0000313" key="3">
    <source>
        <dbReference type="Proteomes" id="UP000325255"/>
    </source>
</evidence>
<keyword evidence="3" id="KW-1185">Reference proteome</keyword>
<name>A0A5M6IVY9_9PROT</name>
<dbReference type="OrthoDB" id="5652862at2"/>
<evidence type="ECO:0000313" key="2">
    <source>
        <dbReference type="EMBL" id="KAA5612503.1"/>
    </source>
</evidence>
<dbReference type="AlphaFoldDB" id="A0A5M6IVY9"/>
<dbReference type="PANTHER" id="PTHR42685">
    <property type="entry name" value="GERANYLGERANYL DIPHOSPHATE REDUCTASE"/>
    <property type="match status" value="1"/>
</dbReference>
<evidence type="ECO:0000259" key="1">
    <source>
        <dbReference type="Pfam" id="PF01494"/>
    </source>
</evidence>
<feature type="domain" description="FAD-binding" evidence="1">
    <location>
        <begin position="3"/>
        <end position="137"/>
    </location>
</feature>
<dbReference type="InterPro" id="IPR050407">
    <property type="entry name" value="Geranylgeranyl_reductase"/>
</dbReference>
<sequence length="381" mass="40348">MSPAVVVGGGPAGAATALLLARAGHPVVLFERHARATDKICGEFLSGEACRHLAALGVDLGALGGERIHALRLVRDGRKVETDLPFPAFGLSRRVLDEALLARAAAAGATLRRGEAILRAAPQAGTAIALTGTDGKTTCRTGALFLATGKHDLRGMRRPLPGHPDDLVGFKLHYRLAPAQRQALRRHVEVILFREGYAGLQPVEADRANLCLLVRRGWLTRAGGTWDALLPALRHASRHLDARLDGAVPLFEPPLTICRVPYGYLHAPSAADPAALWRLGDQAAVIPSFTGDGMAIALHSAALAARMFLAGQAAAAYHRQLRADLAMPVGRAMALYCLGRGRTGQSAIMLAASLFPSVLRRAAALTRVPEEATVRLLPQSS</sequence>
<dbReference type="Pfam" id="PF01494">
    <property type="entry name" value="FAD_binding_3"/>
    <property type="match status" value="1"/>
</dbReference>
<dbReference type="Gene3D" id="3.50.50.60">
    <property type="entry name" value="FAD/NAD(P)-binding domain"/>
    <property type="match status" value="1"/>
</dbReference>
<dbReference type="PRINTS" id="PR00420">
    <property type="entry name" value="RNGMNOXGNASE"/>
</dbReference>
<proteinExistence type="predicted"/>
<reference evidence="2 3" key="1">
    <citation type="submission" date="2019-09" db="EMBL/GenBank/DDBJ databases">
        <title>Genome sequence of Rhodovastum atsumiense, a diverse member of the Acetobacteraceae family of non-sulfur purple photosynthetic bacteria.</title>
        <authorList>
            <person name="Meyer T."/>
            <person name="Kyndt J."/>
        </authorList>
    </citation>
    <scope>NUCLEOTIDE SEQUENCE [LARGE SCALE GENOMIC DNA]</scope>
    <source>
        <strain evidence="2 3">DSM 21279</strain>
    </source>
</reference>
<gene>
    <name evidence="2" type="ORF">F1189_09995</name>
</gene>
<organism evidence="2 3">
    <name type="scientific">Rhodovastum atsumiense</name>
    <dbReference type="NCBI Taxonomy" id="504468"/>
    <lineage>
        <taxon>Bacteria</taxon>
        <taxon>Pseudomonadati</taxon>
        <taxon>Pseudomonadota</taxon>
        <taxon>Alphaproteobacteria</taxon>
        <taxon>Acetobacterales</taxon>
        <taxon>Acetobacteraceae</taxon>
        <taxon>Rhodovastum</taxon>
    </lineage>
</organism>
<accession>A0A5M6IVY9</accession>
<comment type="caution">
    <text evidence="2">The sequence shown here is derived from an EMBL/GenBank/DDBJ whole genome shotgun (WGS) entry which is preliminary data.</text>
</comment>
<dbReference type="GO" id="GO:0071949">
    <property type="term" value="F:FAD binding"/>
    <property type="evidence" value="ECO:0007669"/>
    <property type="project" value="InterPro"/>
</dbReference>
<protein>
    <submittedName>
        <fullName evidence="2">FAD-dependent oxidoreductase</fullName>
    </submittedName>
</protein>
<dbReference type="SUPFAM" id="SSF51905">
    <property type="entry name" value="FAD/NAD(P)-binding domain"/>
    <property type="match status" value="1"/>
</dbReference>
<dbReference type="InterPro" id="IPR002938">
    <property type="entry name" value="FAD-bd"/>
</dbReference>
<dbReference type="EMBL" id="VWPK01000012">
    <property type="protein sequence ID" value="KAA5612503.1"/>
    <property type="molecule type" value="Genomic_DNA"/>
</dbReference>